<protein>
    <recommendedName>
        <fullName evidence="2">Cytotoxic translational repressor of toxin-antitoxin stability system</fullName>
    </recommendedName>
</protein>
<dbReference type="AlphaFoldDB" id="A0A382S0V7"/>
<dbReference type="SUPFAM" id="SSF143011">
    <property type="entry name" value="RelE-like"/>
    <property type="match status" value="1"/>
</dbReference>
<gene>
    <name evidence="1" type="ORF">METZ01_LOCUS355919</name>
</gene>
<evidence type="ECO:0000313" key="1">
    <source>
        <dbReference type="EMBL" id="SVD03065.1"/>
    </source>
</evidence>
<dbReference type="EMBL" id="UINC01125317">
    <property type="protein sequence ID" value="SVD03065.1"/>
    <property type="molecule type" value="Genomic_DNA"/>
</dbReference>
<organism evidence="1">
    <name type="scientific">marine metagenome</name>
    <dbReference type="NCBI Taxonomy" id="408172"/>
    <lineage>
        <taxon>unclassified sequences</taxon>
        <taxon>metagenomes</taxon>
        <taxon>ecological metagenomes</taxon>
    </lineage>
</organism>
<dbReference type="InterPro" id="IPR035093">
    <property type="entry name" value="RelE/ParE_toxin_dom_sf"/>
</dbReference>
<accession>A0A382S0V7</accession>
<dbReference type="Gene3D" id="3.30.2310.20">
    <property type="entry name" value="RelE-like"/>
    <property type="match status" value="1"/>
</dbReference>
<reference evidence="1" key="1">
    <citation type="submission" date="2018-05" db="EMBL/GenBank/DDBJ databases">
        <authorList>
            <person name="Lanie J.A."/>
            <person name="Ng W.-L."/>
            <person name="Kazmierczak K.M."/>
            <person name="Andrzejewski T.M."/>
            <person name="Davidsen T.M."/>
            <person name="Wayne K.J."/>
            <person name="Tettelin H."/>
            <person name="Glass J.I."/>
            <person name="Rusch D."/>
            <person name="Podicherti R."/>
            <person name="Tsui H.-C.T."/>
            <person name="Winkler M.E."/>
        </authorList>
    </citation>
    <scope>NUCLEOTIDE SEQUENCE</scope>
</reference>
<proteinExistence type="predicted"/>
<evidence type="ECO:0008006" key="2">
    <source>
        <dbReference type="Google" id="ProtNLM"/>
    </source>
</evidence>
<sequence length="117" mass="13802">MFQLTFSDQSMAEVNALEHVGQLELMEKLSSLTSEVVSDKDSDVGRFSRNGKNFFRMRVGDLRVYFEHGDKTLHCHYILRKNTFNDFVIRFKLPVSEEQDLEKDQSFWEYLEGLAKR</sequence>
<name>A0A382S0V7_9ZZZZ</name>